<feature type="domain" description="RGS" evidence="5">
    <location>
        <begin position="426"/>
        <end position="484"/>
    </location>
</feature>
<dbReference type="GeneID" id="116199768"/>
<evidence type="ECO:0000256" key="1">
    <source>
        <dbReference type="ARBA" id="ARBA00007626"/>
    </source>
</evidence>
<reference evidence="6" key="1">
    <citation type="submission" date="2017-06" db="EMBL/GenBank/DDBJ databases">
        <title>The pomegranate genome and the genomics of punicalagin biosynthesis.</title>
        <authorList>
            <person name="Xu C."/>
        </authorList>
    </citation>
    <scope>NUCLEOTIDE SEQUENCE [LARGE SCALE GENOMIC DNA]</scope>
    <source>
        <tissue evidence="6">Fresh leaf</tissue>
    </source>
</reference>
<dbReference type="PROSITE" id="PS50132">
    <property type="entry name" value="RGS"/>
    <property type="match status" value="1"/>
</dbReference>
<dbReference type="InterPro" id="IPR011990">
    <property type="entry name" value="TPR-like_helical_dom_sf"/>
</dbReference>
<dbReference type="PANTHER" id="PTHR47939">
    <property type="entry name" value="MEMBRANE-ASSOCIATED SALT-INDUCIBLE PROTEIN-LIKE"/>
    <property type="match status" value="1"/>
</dbReference>
<dbReference type="Pfam" id="PF01535">
    <property type="entry name" value="PPR"/>
    <property type="match status" value="3"/>
</dbReference>
<dbReference type="NCBIfam" id="TIGR00756">
    <property type="entry name" value="PPR"/>
    <property type="match status" value="3"/>
</dbReference>
<proteinExistence type="inferred from homology"/>
<protein>
    <recommendedName>
        <fullName evidence="5">RGS domain-containing protein</fullName>
    </recommendedName>
</protein>
<evidence type="ECO:0000256" key="4">
    <source>
        <dbReference type="SAM" id="MobiDB-lite"/>
    </source>
</evidence>
<name>A0A218XAA9_PUNGR</name>
<dbReference type="InterPro" id="IPR016137">
    <property type="entry name" value="RGS"/>
</dbReference>
<evidence type="ECO:0000313" key="8">
    <source>
        <dbReference type="Proteomes" id="UP000233551"/>
    </source>
</evidence>
<dbReference type="InterPro" id="IPR033443">
    <property type="entry name" value="PROP1-like_PPR_dom"/>
</dbReference>
<keyword evidence="2" id="KW-0677">Repeat</keyword>
<dbReference type="EMBL" id="PGOL01000698">
    <property type="protein sequence ID" value="PKI65973.1"/>
    <property type="molecule type" value="Genomic_DNA"/>
</dbReference>
<feature type="repeat" description="PPR" evidence="3">
    <location>
        <begin position="284"/>
        <end position="318"/>
    </location>
</feature>
<evidence type="ECO:0000256" key="2">
    <source>
        <dbReference type="ARBA" id="ARBA00022737"/>
    </source>
</evidence>
<evidence type="ECO:0000259" key="5">
    <source>
        <dbReference type="PROSITE" id="PS50132"/>
    </source>
</evidence>
<dbReference type="Proteomes" id="UP000233551">
    <property type="component" value="Unassembled WGS sequence"/>
</dbReference>
<evidence type="ECO:0000256" key="3">
    <source>
        <dbReference type="PROSITE-ProRule" id="PRU00708"/>
    </source>
</evidence>
<evidence type="ECO:0000313" key="7">
    <source>
        <dbReference type="EMBL" id="PKI65973.1"/>
    </source>
</evidence>
<feature type="repeat" description="PPR" evidence="3">
    <location>
        <begin position="319"/>
        <end position="353"/>
    </location>
</feature>
<dbReference type="AlphaFoldDB" id="A0A218XAA9"/>
<dbReference type="Pfam" id="PF17177">
    <property type="entry name" value="PPR_long"/>
    <property type="match status" value="1"/>
</dbReference>
<accession>A0A218XAA9</accession>
<keyword evidence="8" id="KW-1185">Reference proteome</keyword>
<dbReference type="PANTHER" id="PTHR47939:SF5">
    <property type="entry name" value="PENTACOTRIPEPTIDE-REPEAT REGION OF PRORP DOMAIN-CONTAINING PROTEIN"/>
    <property type="match status" value="1"/>
</dbReference>
<dbReference type="PROSITE" id="PS51375">
    <property type="entry name" value="PPR"/>
    <property type="match status" value="4"/>
</dbReference>
<dbReference type="InterPro" id="IPR050667">
    <property type="entry name" value="PPR-containing_protein"/>
</dbReference>
<dbReference type="InterPro" id="IPR002885">
    <property type="entry name" value="PPR_rpt"/>
</dbReference>
<feature type="compositionally biased region" description="Polar residues" evidence="4">
    <location>
        <begin position="518"/>
        <end position="529"/>
    </location>
</feature>
<reference evidence="7 8" key="2">
    <citation type="submission" date="2017-11" db="EMBL/GenBank/DDBJ databases">
        <title>De-novo sequencing of pomegranate (Punica granatum L.) genome.</title>
        <authorList>
            <person name="Akparov Z."/>
            <person name="Amiraslanov A."/>
            <person name="Hajiyeva S."/>
            <person name="Abbasov M."/>
            <person name="Kaur K."/>
            <person name="Hamwieh A."/>
            <person name="Solovyev V."/>
            <person name="Salamov A."/>
            <person name="Braich B."/>
            <person name="Kosarev P."/>
            <person name="Mahmoud A."/>
            <person name="Hajiyev E."/>
            <person name="Babayeva S."/>
            <person name="Izzatullayeva V."/>
            <person name="Mammadov A."/>
            <person name="Mammadov A."/>
            <person name="Sharifova S."/>
            <person name="Ojaghi J."/>
            <person name="Eynullazada K."/>
            <person name="Bayramov B."/>
            <person name="Abdulazimova A."/>
            <person name="Shahmuradov I."/>
        </authorList>
    </citation>
    <scope>NUCLEOTIDE SEQUENCE [LARGE SCALE GENOMIC DNA]</scope>
    <source>
        <strain evidence="7">AG2017</strain>
        <strain evidence="8">cv. AG2017</strain>
        <tissue evidence="7">Leaf</tissue>
    </source>
</reference>
<dbReference type="Gene3D" id="1.25.40.10">
    <property type="entry name" value="Tetratricopeptide repeat domain"/>
    <property type="match status" value="3"/>
</dbReference>
<feature type="compositionally biased region" description="Basic residues" evidence="4">
    <location>
        <begin position="494"/>
        <end position="512"/>
    </location>
</feature>
<feature type="repeat" description="PPR" evidence="3">
    <location>
        <begin position="248"/>
        <end position="283"/>
    </location>
</feature>
<feature type="region of interest" description="Disordered" evidence="4">
    <location>
        <begin position="494"/>
        <end position="554"/>
    </location>
</feature>
<organism evidence="6">
    <name type="scientific">Punica granatum</name>
    <name type="common">Pomegranate</name>
    <dbReference type="NCBI Taxonomy" id="22663"/>
    <lineage>
        <taxon>Eukaryota</taxon>
        <taxon>Viridiplantae</taxon>
        <taxon>Streptophyta</taxon>
        <taxon>Embryophyta</taxon>
        <taxon>Tracheophyta</taxon>
        <taxon>Spermatophyta</taxon>
        <taxon>Magnoliopsida</taxon>
        <taxon>eudicotyledons</taxon>
        <taxon>Gunneridae</taxon>
        <taxon>Pentapetalae</taxon>
        <taxon>rosids</taxon>
        <taxon>malvids</taxon>
        <taxon>Myrtales</taxon>
        <taxon>Lythraceae</taxon>
        <taxon>Punica</taxon>
    </lineage>
</organism>
<comment type="caution">
    <text evidence="6">The sequence shown here is derived from an EMBL/GenBank/DDBJ whole genome shotgun (WGS) entry which is preliminary data.</text>
</comment>
<sequence length="554" mass="63826">MQMQALARKMRRSSLLAQLFPFLSSVKLKPHISPHFYSDSPSRAFARTFHRALLEHWHPHFSPLKSFCSHIYHGDPVESREQKLVHLLRAAASLPLLEPEAMESLESSGIDPALELVCSLIEKLKEEWRPALLAFKWGQKRGCVNEKVCCLMINVLGCHQKFSIAWCLIRDFHRMKMDTRRAMLVMIDRYAAANNPSKAIWTFQLMEKFRIVPDEEAFHALLKALCEHGNIEEAEEFMLLNKKLFPLETEGFNIILNGWCSINVDIAEAKRVWKEMSKCCILPNAASYTHMISCFSKFRNLFDSLRLYDEMKKRGWTPGLDVYNSLIYVLTQESCLPEALKILGKIKELGLKPNHTTYDSMIRPLCKTGKLTEARGLLSSMLEEKIEPTVETYHAFLECMAFEGTLEVLDLMRKAGLGPNGDTFLLIFEKFLKLNQAENALKVWVEMREYEMEPSAEHYRIVVCGLATSGYLIKANEIYSEMISKGFSDDPKLKKLLKKPSRGSRSKRKWHVAKRENQVSLRKGTTVTFRNHRQRSNERRRKKKSNGVSTLNAS</sequence>
<dbReference type="Proteomes" id="UP000197138">
    <property type="component" value="Unassembled WGS sequence"/>
</dbReference>
<comment type="similarity">
    <text evidence="1">Belongs to the PPR family. P subfamily.</text>
</comment>
<dbReference type="OrthoDB" id="185373at2759"/>
<feature type="repeat" description="PPR" evidence="3">
    <location>
        <begin position="354"/>
        <end position="388"/>
    </location>
</feature>
<gene>
    <name evidence="6" type="ORF">CDL15_Pgr007911</name>
    <name evidence="7" type="ORF">CRG98_013639</name>
</gene>
<feature type="compositionally biased region" description="Basic residues" evidence="4">
    <location>
        <begin position="530"/>
        <end position="545"/>
    </location>
</feature>
<evidence type="ECO:0000313" key="6">
    <source>
        <dbReference type="EMBL" id="OWM81873.1"/>
    </source>
</evidence>
<dbReference type="EMBL" id="MTKT01002214">
    <property type="protein sequence ID" value="OWM81873.1"/>
    <property type="molecule type" value="Genomic_DNA"/>
</dbReference>
<dbReference type="STRING" id="22663.A0A218XAA9"/>